<organism evidence="3 4">
    <name type="scientific">Candidatus Wallbacteria bacterium HGW-Wallbacteria-1</name>
    <dbReference type="NCBI Taxonomy" id="2013854"/>
    <lineage>
        <taxon>Bacteria</taxon>
        <taxon>Candidatus Walliibacteriota</taxon>
    </lineage>
</organism>
<dbReference type="SUPFAM" id="SSF55120">
    <property type="entry name" value="Pseudouridine synthase"/>
    <property type="match status" value="1"/>
</dbReference>
<dbReference type="InterPro" id="IPR006145">
    <property type="entry name" value="PsdUridine_synth_RsuA/RluA"/>
</dbReference>
<dbReference type="PANTHER" id="PTHR21600">
    <property type="entry name" value="MITOCHONDRIAL RNA PSEUDOURIDINE SYNTHASE"/>
    <property type="match status" value="1"/>
</dbReference>
<feature type="domain" description="Pseudouridine synthase RsuA/RluA-like" evidence="2">
    <location>
        <begin position="104"/>
        <end position="269"/>
    </location>
</feature>
<dbReference type="Proteomes" id="UP000233256">
    <property type="component" value="Unassembled WGS sequence"/>
</dbReference>
<accession>A0A2N1PPB9</accession>
<dbReference type="GO" id="GO:0000455">
    <property type="term" value="P:enzyme-directed rRNA pseudouridine synthesis"/>
    <property type="evidence" value="ECO:0007669"/>
    <property type="project" value="TreeGrafter"/>
</dbReference>
<reference evidence="3 4" key="1">
    <citation type="journal article" date="2017" name="ISME J.">
        <title>Potential for microbial H2 and metal transformations associated with novel bacteria and archaea in deep terrestrial subsurface sediments.</title>
        <authorList>
            <person name="Hernsdorf A.W."/>
            <person name="Amano Y."/>
            <person name="Miyakawa K."/>
            <person name="Ise K."/>
            <person name="Suzuki Y."/>
            <person name="Anantharaman K."/>
            <person name="Probst A."/>
            <person name="Burstein D."/>
            <person name="Thomas B.C."/>
            <person name="Banfield J.F."/>
        </authorList>
    </citation>
    <scope>NUCLEOTIDE SEQUENCE [LARGE SCALE GENOMIC DNA]</scope>
    <source>
        <strain evidence="3">HGW-Wallbacteria-1</strain>
    </source>
</reference>
<comment type="similarity">
    <text evidence="1">Belongs to the pseudouridine synthase RluA family.</text>
</comment>
<dbReference type="InterPro" id="IPR050188">
    <property type="entry name" value="RluA_PseudoU_synthase"/>
</dbReference>
<dbReference type="Pfam" id="PF00849">
    <property type="entry name" value="PseudoU_synth_2"/>
    <property type="match status" value="1"/>
</dbReference>
<evidence type="ECO:0000313" key="4">
    <source>
        <dbReference type="Proteomes" id="UP000233256"/>
    </source>
</evidence>
<dbReference type="GO" id="GO:0003723">
    <property type="term" value="F:RNA binding"/>
    <property type="evidence" value="ECO:0007669"/>
    <property type="project" value="InterPro"/>
</dbReference>
<name>A0A2N1PPB9_9BACT</name>
<dbReference type="InterPro" id="IPR020103">
    <property type="entry name" value="PsdUridine_synth_cat_dom_sf"/>
</dbReference>
<evidence type="ECO:0000256" key="1">
    <source>
        <dbReference type="ARBA" id="ARBA00010876"/>
    </source>
</evidence>
<dbReference type="Gene3D" id="3.30.2350.10">
    <property type="entry name" value="Pseudouridine synthase"/>
    <property type="match status" value="1"/>
</dbReference>
<protein>
    <recommendedName>
        <fullName evidence="2">Pseudouridine synthase RsuA/RluA-like domain-containing protein</fullName>
    </recommendedName>
</protein>
<dbReference type="CDD" id="cd02869">
    <property type="entry name" value="PseudoU_synth_RluA_like"/>
    <property type="match status" value="1"/>
</dbReference>
<dbReference type="AlphaFoldDB" id="A0A2N1PPB9"/>
<sequence length="333" mass="36896">MDLSMKACNHRNCETDSLDSITFSFTVRDGNRSLSKTLRIEGGFSLTSVKRIKKSGLVLVNGEPAFFEYRPIQGDIIDVTIPETGTDSVIPEKVPFEVIHEDIHMLVVNKPAGIMSHPTSRIGAGTLANGIKQYWIDRAEEHPVRLVSRLDMGTSGIILVAKSSDFHQRMASAETRKEYLAICTGITPENGIIEAELLRERGNAATMVNNDGSGKVCRTDFQRLAILNPDEQLASQQGKVELKNQNTFSLVKVALHTGRTHQIRAHMAHIGHPLAGDDLYGGSLKIMERPALHSWKLSFSNPYTNEKMVFIAPLPKDFSQILDDTGQYKSLNL</sequence>
<evidence type="ECO:0000313" key="3">
    <source>
        <dbReference type="EMBL" id="PKK90188.1"/>
    </source>
</evidence>
<dbReference type="PANTHER" id="PTHR21600:SF87">
    <property type="entry name" value="RNA PSEUDOURIDYLATE SYNTHASE DOMAIN-CONTAINING PROTEIN 1"/>
    <property type="match status" value="1"/>
</dbReference>
<comment type="caution">
    <text evidence="3">The sequence shown here is derived from an EMBL/GenBank/DDBJ whole genome shotgun (WGS) entry which is preliminary data.</text>
</comment>
<dbReference type="EMBL" id="PGXC01000007">
    <property type="protein sequence ID" value="PKK90188.1"/>
    <property type="molecule type" value="Genomic_DNA"/>
</dbReference>
<evidence type="ECO:0000259" key="2">
    <source>
        <dbReference type="Pfam" id="PF00849"/>
    </source>
</evidence>
<proteinExistence type="inferred from homology"/>
<dbReference type="GO" id="GO:0009982">
    <property type="term" value="F:pseudouridine synthase activity"/>
    <property type="evidence" value="ECO:0007669"/>
    <property type="project" value="InterPro"/>
</dbReference>
<dbReference type="GO" id="GO:0140098">
    <property type="term" value="F:catalytic activity, acting on RNA"/>
    <property type="evidence" value="ECO:0007669"/>
    <property type="project" value="UniProtKB-ARBA"/>
</dbReference>
<gene>
    <name evidence="3" type="ORF">CVV64_10695</name>
</gene>